<dbReference type="AlphaFoldDB" id="A0A507D9Z0"/>
<gene>
    <name evidence="1" type="ORF">SeLEV6574_g02012</name>
</gene>
<accession>A0A507D9Z0</accession>
<dbReference type="VEuPathDB" id="FungiDB:SeMB42_g06730"/>
<reference evidence="1 2" key="1">
    <citation type="journal article" date="2019" name="Sci. Rep.">
        <title>Comparative genomics of chytrid fungi reveal insights into the obligate biotrophic and pathogenic lifestyle of Synchytrium endobioticum.</title>
        <authorList>
            <person name="van de Vossenberg B.T.L.H."/>
            <person name="Warris S."/>
            <person name="Nguyen H.D.T."/>
            <person name="van Gent-Pelzer M.P.E."/>
            <person name="Joly D.L."/>
            <person name="van de Geest H.C."/>
            <person name="Bonants P.J.M."/>
            <person name="Smith D.S."/>
            <person name="Levesque C.A."/>
            <person name="van der Lee T.A.J."/>
        </authorList>
    </citation>
    <scope>NUCLEOTIDE SEQUENCE [LARGE SCALE GENOMIC DNA]</scope>
    <source>
        <strain evidence="1 2">LEV6574</strain>
    </source>
</reference>
<name>A0A507D9Z0_9FUNG</name>
<comment type="caution">
    <text evidence="1">The sequence shown here is derived from an EMBL/GenBank/DDBJ whole genome shotgun (WGS) entry which is preliminary data.</text>
</comment>
<evidence type="ECO:0000313" key="1">
    <source>
        <dbReference type="EMBL" id="TPX48452.1"/>
    </source>
</evidence>
<protein>
    <submittedName>
        <fullName evidence="1">Uncharacterized protein</fullName>
    </submittedName>
</protein>
<sequence>MAVTDIARINGVTALISSKPRNADFTTETWTRLDDIFMGILYMSLSDEVRLAIDGDGYTTTRAFIDAMDKQYQSTTTSTKFGLLMDLLTNN</sequence>
<organism evidence="1 2">
    <name type="scientific">Synchytrium endobioticum</name>
    <dbReference type="NCBI Taxonomy" id="286115"/>
    <lineage>
        <taxon>Eukaryota</taxon>
        <taxon>Fungi</taxon>
        <taxon>Fungi incertae sedis</taxon>
        <taxon>Chytridiomycota</taxon>
        <taxon>Chytridiomycota incertae sedis</taxon>
        <taxon>Chytridiomycetes</taxon>
        <taxon>Synchytriales</taxon>
        <taxon>Synchytriaceae</taxon>
        <taxon>Synchytrium</taxon>
    </lineage>
</organism>
<proteinExistence type="predicted"/>
<dbReference type="EMBL" id="QEAM01000052">
    <property type="protein sequence ID" value="TPX48452.1"/>
    <property type="molecule type" value="Genomic_DNA"/>
</dbReference>
<evidence type="ECO:0000313" key="2">
    <source>
        <dbReference type="Proteomes" id="UP000320475"/>
    </source>
</evidence>
<dbReference type="Proteomes" id="UP000320475">
    <property type="component" value="Unassembled WGS sequence"/>
</dbReference>